<feature type="transmembrane region" description="Helical" evidence="1">
    <location>
        <begin position="164"/>
        <end position="183"/>
    </location>
</feature>
<evidence type="ECO:0000256" key="1">
    <source>
        <dbReference type="SAM" id="Phobius"/>
    </source>
</evidence>
<reference evidence="2 3" key="1">
    <citation type="submission" date="2020-08" db="EMBL/GenBank/DDBJ databases">
        <title>Functional genomics of gut bacteria from endangered species of beetles.</title>
        <authorList>
            <person name="Carlos-Shanley C."/>
        </authorList>
    </citation>
    <scope>NUCLEOTIDE SEQUENCE [LARGE SCALE GENOMIC DNA]</scope>
    <source>
        <strain evidence="2 3">S00198</strain>
    </source>
</reference>
<gene>
    <name evidence="2" type="ORF">HNP48_002763</name>
</gene>
<feature type="transmembrane region" description="Helical" evidence="1">
    <location>
        <begin position="52"/>
        <end position="71"/>
    </location>
</feature>
<sequence length="282" mass="29442">MTKPATAPGAPAPSFVVRCFLALHATVPAAMLVAVLVHLWPPAGLAPLAQRPVWAVWTLIATWLAISLLAAWALRHIVLWRVSLCAAGALLALAGAAGLVLGAPLQWPMLAGLLALGAVLAGLAAFIGPARVQAPRKAAGGPGAHTPRRALRWRRPRRPSTQALSFWLAGLLAAESLRIALAAGEPARGAGMLGLLLAFFLVLPAATLQAWWPRAAAVLAALAAAALAWLAWRSSMAVWGIAAALCLAMMVAVLRRLYRQRRQQRHTAAPVSGAQQPVEGTA</sequence>
<dbReference type="AlphaFoldDB" id="A0A7X0PEM9"/>
<keyword evidence="3" id="KW-1185">Reference proteome</keyword>
<dbReference type="EMBL" id="JACHLK010000004">
    <property type="protein sequence ID" value="MBB6560091.1"/>
    <property type="molecule type" value="Genomic_DNA"/>
</dbReference>
<keyword evidence="1" id="KW-0812">Transmembrane</keyword>
<proteinExistence type="predicted"/>
<comment type="caution">
    <text evidence="2">The sequence shown here is derived from an EMBL/GenBank/DDBJ whole genome shotgun (WGS) entry which is preliminary data.</text>
</comment>
<protein>
    <submittedName>
        <fullName evidence="2">Uncharacterized protein</fullName>
    </submittedName>
</protein>
<feature type="transmembrane region" description="Helical" evidence="1">
    <location>
        <begin position="189"/>
        <end position="208"/>
    </location>
</feature>
<dbReference type="RefSeq" id="WP_184857716.1">
    <property type="nucleotide sequence ID" value="NZ_JACHLK010000004.1"/>
</dbReference>
<keyword evidence="1" id="KW-1133">Transmembrane helix</keyword>
<feature type="transmembrane region" description="Helical" evidence="1">
    <location>
        <begin position="107"/>
        <end position="127"/>
    </location>
</feature>
<feature type="transmembrane region" description="Helical" evidence="1">
    <location>
        <begin position="238"/>
        <end position="258"/>
    </location>
</feature>
<feature type="transmembrane region" description="Helical" evidence="1">
    <location>
        <begin position="78"/>
        <end position="101"/>
    </location>
</feature>
<organism evidence="2 3">
    <name type="scientific">Acidovorax soli</name>
    <dbReference type="NCBI Taxonomy" id="592050"/>
    <lineage>
        <taxon>Bacteria</taxon>
        <taxon>Pseudomonadati</taxon>
        <taxon>Pseudomonadota</taxon>
        <taxon>Betaproteobacteria</taxon>
        <taxon>Burkholderiales</taxon>
        <taxon>Comamonadaceae</taxon>
        <taxon>Acidovorax</taxon>
    </lineage>
</organism>
<evidence type="ECO:0000313" key="3">
    <source>
        <dbReference type="Proteomes" id="UP000575083"/>
    </source>
</evidence>
<name>A0A7X0PEM9_9BURK</name>
<feature type="transmembrane region" description="Helical" evidence="1">
    <location>
        <begin position="215"/>
        <end position="232"/>
    </location>
</feature>
<dbReference type="Proteomes" id="UP000575083">
    <property type="component" value="Unassembled WGS sequence"/>
</dbReference>
<evidence type="ECO:0000313" key="2">
    <source>
        <dbReference type="EMBL" id="MBB6560091.1"/>
    </source>
</evidence>
<feature type="transmembrane region" description="Helical" evidence="1">
    <location>
        <begin position="20"/>
        <end position="40"/>
    </location>
</feature>
<accession>A0A7X0PEM9</accession>
<keyword evidence="1" id="KW-0472">Membrane</keyword>